<reference evidence="5" key="1">
    <citation type="submission" date="2025-08" db="UniProtKB">
        <authorList>
            <consortium name="RefSeq"/>
        </authorList>
    </citation>
    <scope>IDENTIFICATION</scope>
</reference>
<organism evidence="4 5">
    <name type="scientific">Actinia tenebrosa</name>
    <name type="common">Australian red waratah sea anemone</name>
    <dbReference type="NCBI Taxonomy" id="6105"/>
    <lineage>
        <taxon>Eukaryota</taxon>
        <taxon>Metazoa</taxon>
        <taxon>Cnidaria</taxon>
        <taxon>Anthozoa</taxon>
        <taxon>Hexacorallia</taxon>
        <taxon>Actiniaria</taxon>
        <taxon>Actiniidae</taxon>
        <taxon>Actinia</taxon>
    </lineage>
</organism>
<protein>
    <submittedName>
        <fullName evidence="5">Acetylcholinesterase-like</fullName>
    </submittedName>
</protein>
<accession>A0A6P8J1W5</accession>
<feature type="domain" description="Carboxylesterase type B" evidence="3">
    <location>
        <begin position="1"/>
        <end position="327"/>
    </location>
</feature>
<dbReference type="Gene3D" id="3.40.50.1820">
    <property type="entry name" value="alpha/beta hydrolase"/>
    <property type="match status" value="1"/>
</dbReference>
<keyword evidence="2" id="KW-0812">Transmembrane</keyword>
<evidence type="ECO:0000256" key="1">
    <source>
        <dbReference type="ARBA" id="ARBA00005964"/>
    </source>
</evidence>
<evidence type="ECO:0000313" key="4">
    <source>
        <dbReference type="Proteomes" id="UP000515163"/>
    </source>
</evidence>
<dbReference type="InParanoid" id="A0A6P8J1W5"/>
<dbReference type="Proteomes" id="UP000515163">
    <property type="component" value="Unplaced"/>
</dbReference>
<name>A0A6P8J1W5_ACTTE</name>
<gene>
    <name evidence="5" type="primary">LOC116305866</name>
</gene>
<dbReference type="PANTHER" id="PTHR43903">
    <property type="entry name" value="NEUROLIGIN"/>
    <property type="match status" value="1"/>
</dbReference>
<dbReference type="InterPro" id="IPR051093">
    <property type="entry name" value="Neuroligin/BSAL"/>
</dbReference>
<comment type="similarity">
    <text evidence="1">Belongs to the type-B carboxylesterase/lipase family.</text>
</comment>
<dbReference type="InterPro" id="IPR002018">
    <property type="entry name" value="CarbesteraseB"/>
</dbReference>
<dbReference type="RefSeq" id="XP_031571705.1">
    <property type="nucleotide sequence ID" value="XM_031715845.1"/>
</dbReference>
<dbReference type="OrthoDB" id="5987252at2759"/>
<evidence type="ECO:0000313" key="5">
    <source>
        <dbReference type="RefSeq" id="XP_031571705.1"/>
    </source>
</evidence>
<dbReference type="SUPFAM" id="SSF53474">
    <property type="entry name" value="alpha/beta-Hydrolases"/>
    <property type="match status" value="1"/>
</dbReference>
<sequence>MSVSLLMLSPLTKGLYRNVILQSGAAPAIATALLVNESKEHAKMFADALRCPTLSDLKNCAMKKNISEIITAQLKVNPTLMLAPFAPVVDGHFLEDTPLMVLTKGSYQDEGSVMIGVTRDEGSLALIYLPGLQEGIPDSDKGLNYSVFVEKVNSTTWVRGQNEEILNSIFQEYTNWADTNDVNATRQGFMDANADAIFKAPAILSAQLYDKMGMRTYFYQMDYSAELDFENKTVPEWRRVPHAADIPYVFGHPLLKYPKDLNNTDVKFGKLVMKYWATFAKTGNPNPSSGQNAVQWPLYTTANKQYLSLKPTPEVKSNLLAARMNFWNSYLGTLKSEKKKPCPEDLTQEPPNEKEKALLGLAIAVGVLGLLVIILIIVIICLKRKLKCLTLYSTNLQ</sequence>
<dbReference type="KEGG" id="aten:116305866"/>
<dbReference type="Pfam" id="PF00135">
    <property type="entry name" value="COesterase"/>
    <property type="match status" value="1"/>
</dbReference>
<dbReference type="InterPro" id="IPR029058">
    <property type="entry name" value="AB_hydrolase_fold"/>
</dbReference>
<evidence type="ECO:0000259" key="3">
    <source>
        <dbReference type="Pfam" id="PF00135"/>
    </source>
</evidence>
<keyword evidence="2" id="KW-1133">Transmembrane helix</keyword>
<dbReference type="GeneID" id="116305866"/>
<keyword evidence="2" id="KW-0472">Membrane</keyword>
<keyword evidence="4" id="KW-1185">Reference proteome</keyword>
<feature type="transmembrane region" description="Helical" evidence="2">
    <location>
        <begin position="357"/>
        <end position="382"/>
    </location>
</feature>
<dbReference type="AlphaFoldDB" id="A0A6P8J1W5"/>
<proteinExistence type="inferred from homology"/>
<evidence type="ECO:0000256" key="2">
    <source>
        <dbReference type="SAM" id="Phobius"/>
    </source>
</evidence>